<dbReference type="AlphaFoldDB" id="A0A8J5UWQ9"/>
<sequence length="205" mass="23364">MSSPKDYNLEITPSLDESNLKSLNLLKFTVNHKEKDFINKYKSLLSVILGCSLIAVIGNSYLKTSNVTHTIRDPYVIILSLALSVILLRQTPEDTLIVIRGFGVQLKTKKAWRFQNSTDSFIPIKDMIDLMIHEGFHGYGQVIFYLCVLTRSTAGKGDNVIKVVFPEFLPRKDILLTVWKSSRELLFGSTNRYWRRVPGKGLKQI</sequence>
<dbReference type="OrthoDB" id="6256716at2759"/>
<dbReference type="GO" id="GO:0000506">
    <property type="term" value="C:glycosylphosphatidylinositol-N-acetylglucosaminyltransferase (GPI-GnT) complex"/>
    <property type="evidence" value="ECO:0007669"/>
    <property type="project" value="InterPro"/>
</dbReference>
<organism evidence="5 6">
    <name type="scientific">[Candida] subhashii</name>
    <dbReference type="NCBI Taxonomy" id="561895"/>
    <lineage>
        <taxon>Eukaryota</taxon>
        <taxon>Fungi</taxon>
        <taxon>Dikarya</taxon>
        <taxon>Ascomycota</taxon>
        <taxon>Saccharomycotina</taxon>
        <taxon>Pichiomycetes</taxon>
        <taxon>Debaryomycetaceae</taxon>
        <taxon>Spathaspora</taxon>
    </lineage>
</organism>
<dbReference type="GeneID" id="73471475"/>
<dbReference type="GO" id="GO:0006506">
    <property type="term" value="P:GPI anchor biosynthetic process"/>
    <property type="evidence" value="ECO:0007669"/>
    <property type="project" value="UniProtKB-UniPathway"/>
</dbReference>
<keyword evidence="3" id="KW-0812">Transmembrane</keyword>
<dbReference type="InterPro" id="IPR019328">
    <property type="entry name" value="PIGH-H_dom"/>
</dbReference>
<keyword evidence="6" id="KW-1185">Reference proteome</keyword>
<dbReference type="Proteomes" id="UP000694255">
    <property type="component" value="Unassembled WGS sequence"/>
</dbReference>
<evidence type="ECO:0000256" key="1">
    <source>
        <dbReference type="ARBA" id="ARBA00004687"/>
    </source>
</evidence>
<comment type="similarity">
    <text evidence="2">Belongs to the PIGH family.</text>
</comment>
<dbReference type="EMBL" id="JAGSYN010000196">
    <property type="protein sequence ID" value="KAG7661819.1"/>
    <property type="molecule type" value="Genomic_DNA"/>
</dbReference>
<dbReference type="PANTHER" id="PTHR15231">
    <property type="entry name" value="PHOSPHATIDYLINOSITOL N-ACETYLGLUCOSAMINYLTRANSFERASE SUBUNIT H"/>
    <property type="match status" value="1"/>
</dbReference>
<dbReference type="InterPro" id="IPR044215">
    <property type="entry name" value="PIG-H"/>
</dbReference>
<name>A0A8J5UWQ9_9ASCO</name>
<dbReference type="UniPathway" id="UPA00196"/>
<reference evidence="5 6" key="1">
    <citation type="journal article" date="2021" name="DNA Res.">
        <title>Genome analysis of Candida subhashii reveals its hybrid nature and dual mitochondrial genome conformations.</title>
        <authorList>
            <person name="Mixao V."/>
            <person name="Hegedusova E."/>
            <person name="Saus E."/>
            <person name="Pryszcz L.P."/>
            <person name="Cillingova A."/>
            <person name="Nosek J."/>
            <person name="Gabaldon T."/>
        </authorList>
    </citation>
    <scope>NUCLEOTIDE SEQUENCE [LARGE SCALE GENOMIC DNA]</scope>
    <source>
        <strain evidence="5 6">CBS 10753</strain>
    </source>
</reference>
<dbReference type="RefSeq" id="XP_049262052.1">
    <property type="nucleotide sequence ID" value="XM_049408659.1"/>
</dbReference>
<comment type="pathway">
    <text evidence="1">Glycolipid biosynthesis; glycosylphosphatidylinositol-anchor biosynthesis.</text>
</comment>
<dbReference type="Pfam" id="PF10181">
    <property type="entry name" value="PIG-H"/>
    <property type="match status" value="1"/>
</dbReference>
<keyword evidence="3" id="KW-0472">Membrane</keyword>
<feature type="domain" description="Phosphatidylinositol N-acetylglucosaminyltransferase subunit H conserved" evidence="4">
    <location>
        <begin position="95"/>
        <end position="166"/>
    </location>
</feature>
<comment type="caution">
    <text evidence="5">The sequence shown here is derived from an EMBL/GenBank/DDBJ whole genome shotgun (WGS) entry which is preliminary data.</text>
</comment>
<keyword evidence="3" id="KW-1133">Transmembrane helix</keyword>
<evidence type="ECO:0000256" key="3">
    <source>
        <dbReference type="SAM" id="Phobius"/>
    </source>
</evidence>
<accession>A0A8J5UWQ9</accession>
<evidence type="ECO:0000313" key="5">
    <source>
        <dbReference type="EMBL" id="KAG7661819.1"/>
    </source>
</evidence>
<evidence type="ECO:0000259" key="4">
    <source>
        <dbReference type="Pfam" id="PF10181"/>
    </source>
</evidence>
<evidence type="ECO:0000313" key="6">
    <source>
        <dbReference type="Proteomes" id="UP000694255"/>
    </source>
</evidence>
<evidence type="ECO:0000256" key="2">
    <source>
        <dbReference type="ARBA" id="ARBA00009610"/>
    </source>
</evidence>
<proteinExistence type="inferred from homology"/>
<dbReference type="PANTHER" id="PTHR15231:SF1">
    <property type="entry name" value="PHOSPHATIDYLINOSITOL N-ACETYLGLUCOSAMINYLTRANSFERASE SUBUNIT H"/>
    <property type="match status" value="1"/>
</dbReference>
<feature type="transmembrane region" description="Helical" evidence="3">
    <location>
        <begin position="43"/>
        <end position="62"/>
    </location>
</feature>
<protein>
    <recommendedName>
        <fullName evidence="4">Phosphatidylinositol N-acetylglucosaminyltransferase subunit H conserved domain-containing protein</fullName>
    </recommendedName>
</protein>
<gene>
    <name evidence="5" type="ORF">J8A68_004675</name>
</gene>